<dbReference type="EMBL" id="BRVS01000009">
    <property type="protein sequence ID" value="GLB67831.1"/>
    <property type="molecule type" value="Genomic_DNA"/>
</dbReference>
<feature type="transmembrane region" description="Helical" evidence="1">
    <location>
        <begin position="12"/>
        <end position="38"/>
    </location>
</feature>
<keyword evidence="1" id="KW-1133">Transmembrane helix</keyword>
<evidence type="ECO:0000313" key="2">
    <source>
        <dbReference type="EMBL" id="GLB67831.1"/>
    </source>
</evidence>
<keyword evidence="1" id="KW-0472">Membrane</keyword>
<feature type="transmembrane region" description="Helical" evidence="1">
    <location>
        <begin position="134"/>
        <end position="152"/>
    </location>
</feature>
<feature type="transmembrane region" description="Helical" evidence="1">
    <location>
        <begin position="172"/>
        <end position="191"/>
    </location>
</feature>
<protein>
    <recommendedName>
        <fullName evidence="4">DUF5671 domain-containing protein</fullName>
    </recommendedName>
</protein>
<comment type="caution">
    <text evidence="2">The sequence shown here is derived from an EMBL/GenBank/DDBJ whole genome shotgun (WGS) entry which is preliminary data.</text>
</comment>
<proteinExistence type="predicted"/>
<dbReference type="Proteomes" id="UP001209654">
    <property type="component" value="Unassembled WGS sequence"/>
</dbReference>
<sequence length="287" mass="31113">MTDSPDEGRSLWSRVLGVISAVGPPVTVVTALLFYFGWARADAQASSMGLDESLFGYAAQDYILISISALYLPLVLLLIVGIIWFALDRWLRRQIDEDRHRTLAAKVAGSAAVVAVVIASGALLVAFLQPARTAIFAPYVMAGGVLVAAWGLRLRRHARAGHAPVLRAEERAVEATLVLSIVTLLLFWGTADYAQAVGRGLAANFEQNVQSLPRAEVYSPQPLGIGADAVTVSDVGTKEQPLYRYDGLRFLVLSGGRFFFLHDGWTTENGTVVVLPDDNSIRVEFSR</sequence>
<evidence type="ECO:0008006" key="4">
    <source>
        <dbReference type="Google" id="ProtNLM"/>
    </source>
</evidence>
<reference evidence="2 3" key="1">
    <citation type="journal article" date="2023" name="Int. J. Syst. Evol. Microbiol.">
        <title>Arthrobacter mangrovi sp. nov., an actinobacterium isolated from the rhizosphere of a mangrove.</title>
        <authorList>
            <person name="Hamada M."/>
            <person name="Saitou S."/>
            <person name="Enomoto N."/>
            <person name="Nanri K."/>
            <person name="Hidaka K."/>
            <person name="Miura T."/>
            <person name="Tamura T."/>
        </authorList>
    </citation>
    <scope>NUCLEOTIDE SEQUENCE [LARGE SCALE GENOMIC DNA]</scope>
    <source>
        <strain evidence="2 3">NBRC 112813</strain>
    </source>
</reference>
<gene>
    <name evidence="2" type="ORF">AHIS1636_22710</name>
</gene>
<name>A0ABQ5MV04_9MICC</name>
<keyword evidence="1" id="KW-0812">Transmembrane</keyword>
<evidence type="ECO:0000313" key="3">
    <source>
        <dbReference type="Proteomes" id="UP001209654"/>
    </source>
</evidence>
<keyword evidence="3" id="KW-1185">Reference proteome</keyword>
<accession>A0ABQ5MV04</accession>
<feature type="transmembrane region" description="Helical" evidence="1">
    <location>
        <begin position="107"/>
        <end position="128"/>
    </location>
</feature>
<organism evidence="2 3">
    <name type="scientific">Arthrobacter mangrovi</name>
    <dbReference type="NCBI Taxonomy" id="2966350"/>
    <lineage>
        <taxon>Bacteria</taxon>
        <taxon>Bacillati</taxon>
        <taxon>Actinomycetota</taxon>
        <taxon>Actinomycetes</taxon>
        <taxon>Micrococcales</taxon>
        <taxon>Micrococcaceae</taxon>
        <taxon>Arthrobacter</taxon>
    </lineage>
</organism>
<dbReference type="RefSeq" id="WP_264795944.1">
    <property type="nucleotide sequence ID" value="NZ_BRVS01000009.1"/>
</dbReference>
<evidence type="ECO:0000256" key="1">
    <source>
        <dbReference type="SAM" id="Phobius"/>
    </source>
</evidence>
<feature type="transmembrane region" description="Helical" evidence="1">
    <location>
        <begin position="62"/>
        <end position="87"/>
    </location>
</feature>